<name>A0A6G1JY87_9PLEO</name>
<dbReference type="Pfam" id="PF12937">
    <property type="entry name" value="F-box-like"/>
    <property type="match status" value="1"/>
</dbReference>
<organism evidence="3 4">
    <name type="scientific">Pleomassaria siparia CBS 279.74</name>
    <dbReference type="NCBI Taxonomy" id="1314801"/>
    <lineage>
        <taxon>Eukaryota</taxon>
        <taxon>Fungi</taxon>
        <taxon>Dikarya</taxon>
        <taxon>Ascomycota</taxon>
        <taxon>Pezizomycotina</taxon>
        <taxon>Dothideomycetes</taxon>
        <taxon>Pleosporomycetidae</taxon>
        <taxon>Pleosporales</taxon>
        <taxon>Pleomassariaceae</taxon>
        <taxon>Pleomassaria</taxon>
    </lineage>
</organism>
<reference evidence="3" key="1">
    <citation type="journal article" date="2020" name="Stud. Mycol.">
        <title>101 Dothideomycetes genomes: a test case for predicting lifestyles and emergence of pathogens.</title>
        <authorList>
            <person name="Haridas S."/>
            <person name="Albert R."/>
            <person name="Binder M."/>
            <person name="Bloem J."/>
            <person name="Labutti K."/>
            <person name="Salamov A."/>
            <person name="Andreopoulos B."/>
            <person name="Baker S."/>
            <person name="Barry K."/>
            <person name="Bills G."/>
            <person name="Bluhm B."/>
            <person name="Cannon C."/>
            <person name="Castanera R."/>
            <person name="Culley D."/>
            <person name="Daum C."/>
            <person name="Ezra D."/>
            <person name="Gonzalez J."/>
            <person name="Henrissat B."/>
            <person name="Kuo A."/>
            <person name="Liang C."/>
            <person name="Lipzen A."/>
            <person name="Lutzoni F."/>
            <person name="Magnuson J."/>
            <person name="Mondo S."/>
            <person name="Nolan M."/>
            <person name="Ohm R."/>
            <person name="Pangilinan J."/>
            <person name="Park H.-J."/>
            <person name="Ramirez L."/>
            <person name="Alfaro M."/>
            <person name="Sun H."/>
            <person name="Tritt A."/>
            <person name="Yoshinaga Y."/>
            <person name="Zwiers L.-H."/>
            <person name="Turgeon B."/>
            <person name="Goodwin S."/>
            <person name="Spatafora J."/>
            <person name="Crous P."/>
            <person name="Grigoriev I."/>
        </authorList>
    </citation>
    <scope>NUCLEOTIDE SEQUENCE</scope>
    <source>
        <strain evidence="3">CBS 279.74</strain>
    </source>
</reference>
<dbReference type="SUPFAM" id="SSF81383">
    <property type="entry name" value="F-box domain"/>
    <property type="match status" value="1"/>
</dbReference>
<dbReference type="InterPro" id="IPR001810">
    <property type="entry name" value="F-box_dom"/>
</dbReference>
<evidence type="ECO:0000313" key="4">
    <source>
        <dbReference type="Proteomes" id="UP000799428"/>
    </source>
</evidence>
<dbReference type="OrthoDB" id="3750626at2759"/>
<feature type="compositionally biased region" description="Polar residues" evidence="1">
    <location>
        <begin position="458"/>
        <end position="469"/>
    </location>
</feature>
<dbReference type="EMBL" id="MU005778">
    <property type="protein sequence ID" value="KAF2705576.1"/>
    <property type="molecule type" value="Genomic_DNA"/>
</dbReference>
<sequence length="488" mass="54501">MSTDPDLDNILMDSHANRSSIRSRNLQQLPGETLLSIASQLDDRNDLASLAKVSKKLCAIAQDELYKLVYLSEDKPDTICGLLKTLEKKPELAEKVSHLIAYPLDCLVSCDFTGCPRTAILVQRHGLTLGEQIRAPRLVGCLLDLLPKLKILRILVFTKKKEGNVRFEDYVDDALPCLFRPEFLTSNNLASIKGLAALQELYVQSGTLNWSWCTLPQIKSITVGLCINFDIPATDLMSNATSLDITMESCYFNHEHGCLDNLEPFLCRFPMLEQFIIRVHHSEHDRFEPLEDIFSGDDWTSVITLLAPLAPSLQNLALFPKQSFDDLGGLFPIRGLSDFHKLKSLSIPMDVLLGSDFSTQNALDTAGHIQPLPPHLHGIWIQTPKTSIVVWLEHVLEMQAARYPELRIVELLCYENVGADYETIEEALYKPSELSTEISTELSTETPTEIPVPVSVGEPSTETLSNTTPHPTSIFRRLQLAGIEVLLA</sequence>
<evidence type="ECO:0000259" key="2">
    <source>
        <dbReference type="PROSITE" id="PS50181"/>
    </source>
</evidence>
<evidence type="ECO:0000256" key="1">
    <source>
        <dbReference type="SAM" id="MobiDB-lite"/>
    </source>
</evidence>
<gene>
    <name evidence="3" type="ORF">K504DRAFT_448631</name>
</gene>
<proteinExistence type="predicted"/>
<keyword evidence="4" id="KW-1185">Reference proteome</keyword>
<evidence type="ECO:0000313" key="3">
    <source>
        <dbReference type="EMBL" id="KAF2705576.1"/>
    </source>
</evidence>
<protein>
    <recommendedName>
        <fullName evidence="2">F-box domain-containing protein</fullName>
    </recommendedName>
</protein>
<dbReference type="AlphaFoldDB" id="A0A6G1JY87"/>
<feature type="region of interest" description="Disordered" evidence="1">
    <location>
        <begin position="441"/>
        <end position="469"/>
    </location>
</feature>
<accession>A0A6G1JY87</accession>
<feature type="domain" description="F-box" evidence="2">
    <location>
        <begin position="23"/>
        <end position="69"/>
    </location>
</feature>
<dbReference type="Proteomes" id="UP000799428">
    <property type="component" value="Unassembled WGS sequence"/>
</dbReference>
<dbReference type="PROSITE" id="PS50181">
    <property type="entry name" value="FBOX"/>
    <property type="match status" value="1"/>
</dbReference>
<dbReference type="InterPro" id="IPR036047">
    <property type="entry name" value="F-box-like_dom_sf"/>
</dbReference>